<comment type="function">
    <text evidence="6">Bidirectionally degrades single-stranded DNA into large acid-insoluble oligonucleotides, which are then degraded further into small acid-soluble oligonucleotides.</text>
</comment>
<comment type="subcellular location">
    <subcellularLocation>
        <location evidence="6">Cytoplasm</location>
    </subcellularLocation>
</comment>
<dbReference type="AlphaFoldDB" id="A0A926HSD9"/>
<evidence type="ECO:0000256" key="1">
    <source>
        <dbReference type="ARBA" id="ARBA00009998"/>
    </source>
</evidence>
<name>A0A926HSD9_9FIRM</name>
<dbReference type="PANTHER" id="PTHR34137:SF1">
    <property type="entry name" value="EXODEOXYRIBONUCLEASE 7 SMALL SUBUNIT"/>
    <property type="match status" value="1"/>
</dbReference>
<evidence type="ECO:0000256" key="3">
    <source>
        <dbReference type="ARBA" id="ARBA00022722"/>
    </source>
</evidence>
<dbReference type="PIRSF" id="PIRSF006488">
    <property type="entry name" value="Exonuc_VII_S"/>
    <property type="match status" value="1"/>
</dbReference>
<keyword evidence="4 6" id="KW-0378">Hydrolase</keyword>
<comment type="caution">
    <text evidence="7">The sequence shown here is derived from an EMBL/GenBank/DDBJ whole genome shotgun (WGS) entry which is preliminary data.</text>
</comment>
<dbReference type="PANTHER" id="PTHR34137">
    <property type="entry name" value="EXODEOXYRIBONUCLEASE 7 SMALL SUBUNIT"/>
    <property type="match status" value="1"/>
</dbReference>
<dbReference type="HAMAP" id="MF_00337">
    <property type="entry name" value="Exonuc_7_S"/>
    <property type="match status" value="1"/>
</dbReference>
<comment type="similarity">
    <text evidence="1 6">Belongs to the XseB family.</text>
</comment>
<dbReference type="RefSeq" id="WP_249319370.1">
    <property type="nucleotide sequence ID" value="NZ_JACRSN010000008.1"/>
</dbReference>
<evidence type="ECO:0000256" key="5">
    <source>
        <dbReference type="ARBA" id="ARBA00022839"/>
    </source>
</evidence>
<dbReference type="NCBIfam" id="NF002140">
    <property type="entry name" value="PRK00977.1-4"/>
    <property type="match status" value="1"/>
</dbReference>
<dbReference type="Proteomes" id="UP000651482">
    <property type="component" value="Unassembled WGS sequence"/>
</dbReference>
<comment type="catalytic activity">
    <reaction evidence="6">
        <text>Exonucleolytic cleavage in either 5'- to 3'- or 3'- to 5'-direction to yield nucleoside 5'-phosphates.</text>
        <dbReference type="EC" id="3.1.11.6"/>
    </reaction>
</comment>
<evidence type="ECO:0000256" key="6">
    <source>
        <dbReference type="HAMAP-Rule" id="MF_00337"/>
    </source>
</evidence>
<evidence type="ECO:0000256" key="2">
    <source>
        <dbReference type="ARBA" id="ARBA00022490"/>
    </source>
</evidence>
<keyword evidence="3 6" id="KW-0540">Nuclease</keyword>
<keyword evidence="5 6" id="KW-0269">Exonuclease</keyword>
<organism evidence="7 8">
    <name type="scientific">Yeguia hominis</name>
    <dbReference type="NCBI Taxonomy" id="2763662"/>
    <lineage>
        <taxon>Bacteria</taxon>
        <taxon>Bacillati</taxon>
        <taxon>Bacillota</taxon>
        <taxon>Clostridia</taxon>
        <taxon>Eubacteriales</taxon>
        <taxon>Yeguiaceae</taxon>
        <taxon>Yeguia</taxon>
    </lineage>
</organism>
<dbReference type="GO" id="GO:0005829">
    <property type="term" value="C:cytosol"/>
    <property type="evidence" value="ECO:0007669"/>
    <property type="project" value="TreeGrafter"/>
</dbReference>
<evidence type="ECO:0000313" key="8">
    <source>
        <dbReference type="Proteomes" id="UP000651482"/>
    </source>
</evidence>
<dbReference type="InterPro" id="IPR003761">
    <property type="entry name" value="Exonuc_VII_S"/>
</dbReference>
<sequence length="72" mass="8282">MAKAMTFEEAMQKLEEIVRTLENGEKSLDESLKLFEEGTKLSAFCYEKLQKAEQKITELTKLEEEHAGLESK</sequence>
<keyword evidence="2 6" id="KW-0963">Cytoplasm</keyword>
<dbReference type="EMBL" id="JACRSN010000008">
    <property type="protein sequence ID" value="MBC8533735.1"/>
    <property type="molecule type" value="Genomic_DNA"/>
</dbReference>
<dbReference type="EC" id="3.1.11.6" evidence="6"/>
<dbReference type="Pfam" id="PF02609">
    <property type="entry name" value="Exonuc_VII_S"/>
    <property type="match status" value="1"/>
</dbReference>
<dbReference type="NCBIfam" id="TIGR01280">
    <property type="entry name" value="xseB"/>
    <property type="match status" value="1"/>
</dbReference>
<dbReference type="SUPFAM" id="SSF116842">
    <property type="entry name" value="XseB-like"/>
    <property type="match status" value="1"/>
</dbReference>
<protein>
    <recommendedName>
        <fullName evidence="6">Exodeoxyribonuclease 7 small subunit</fullName>
        <ecNumber evidence="6">3.1.11.6</ecNumber>
    </recommendedName>
    <alternativeName>
        <fullName evidence="6">Exodeoxyribonuclease VII small subunit</fullName>
        <shortName evidence="6">Exonuclease VII small subunit</shortName>
    </alternativeName>
</protein>
<reference evidence="7" key="1">
    <citation type="submission" date="2020-08" db="EMBL/GenBank/DDBJ databases">
        <title>Genome public.</title>
        <authorList>
            <person name="Liu C."/>
            <person name="Sun Q."/>
        </authorList>
    </citation>
    <scope>NUCLEOTIDE SEQUENCE</scope>
    <source>
        <strain evidence="7">NSJ-40</strain>
    </source>
</reference>
<dbReference type="GO" id="GO:0006308">
    <property type="term" value="P:DNA catabolic process"/>
    <property type="evidence" value="ECO:0007669"/>
    <property type="project" value="UniProtKB-UniRule"/>
</dbReference>
<accession>A0A926HSD9</accession>
<dbReference type="GO" id="GO:0009318">
    <property type="term" value="C:exodeoxyribonuclease VII complex"/>
    <property type="evidence" value="ECO:0007669"/>
    <property type="project" value="UniProtKB-UniRule"/>
</dbReference>
<dbReference type="InterPro" id="IPR037004">
    <property type="entry name" value="Exonuc_VII_ssu_sf"/>
</dbReference>
<gene>
    <name evidence="6 7" type="primary">xseB</name>
    <name evidence="7" type="ORF">IAG03_06900</name>
</gene>
<evidence type="ECO:0000256" key="4">
    <source>
        <dbReference type="ARBA" id="ARBA00022801"/>
    </source>
</evidence>
<dbReference type="GO" id="GO:0008855">
    <property type="term" value="F:exodeoxyribonuclease VII activity"/>
    <property type="evidence" value="ECO:0007669"/>
    <property type="project" value="UniProtKB-UniRule"/>
</dbReference>
<dbReference type="Gene3D" id="1.10.287.1040">
    <property type="entry name" value="Exonuclease VII, small subunit"/>
    <property type="match status" value="1"/>
</dbReference>
<proteinExistence type="inferred from homology"/>
<evidence type="ECO:0000313" key="7">
    <source>
        <dbReference type="EMBL" id="MBC8533735.1"/>
    </source>
</evidence>
<comment type="subunit">
    <text evidence="6">Heterooligomer composed of large and small subunits.</text>
</comment>
<keyword evidence="8" id="KW-1185">Reference proteome</keyword>